<dbReference type="OrthoDB" id="366390at2759"/>
<dbReference type="InterPro" id="IPR036770">
    <property type="entry name" value="Ankyrin_rpt-contain_sf"/>
</dbReference>
<dbReference type="InterPro" id="IPR002110">
    <property type="entry name" value="Ankyrin_rpt"/>
</dbReference>
<accession>A0A5N6UII8</accession>
<evidence type="ECO:0000313" key="3">
    <source>
        <dbReference type="Proteomes" id="UP000326950"/>
    </source>
</evidence>
<keyword evidence="3" id="KW-1185">Reference proteome</keyword>
<proteinExistence type="predicted"/>
<dbReference type="SUPFAM" id="SSF48403">
    <property type="entry name" value="Ankyrin repeat"/>
    <property type="match status" value="1"/>
</dbReference>
<evidence type="ECO:0000256" key="1">
    <source>
        <dbReference type="PROSITE-ProRule" id="PRU00023"/>
    </source>
</evidence>
<keyword evidence="1" id="KW-0040">ANK repeat</keyword>
<evidence type="ECO:0000313" key="2">
    <source>
        <dbReference type="EMBL" id="KAE8158370.1"/>
    </source>
</evidence>
<dbReference type="EMBL" id="ML738697">
    <property type="protein sequence ID" value="KAE8158370.1"/>
    <property type="molecule type" value="Genomic_DNA"/>
</dbReference>
<dbReference type="PROSITE" id="PS50297">
    <property type="entry name" value="ANK_REP_REGION"/>
    <property type="match status" value="1"/>
</dbReference>
<protein>
    <submittedName>
        <fullName evidence="2">Uncharacterized protein</fullName>
    </submittedName>
</protein>
<gene>
    <name evidence="2" type="ORF">BDV40DRAFT_275997</name>
</gene>
<name>A0A5N6UII8_ASPTM</name>
<dbReference type="Gene3D" id="1.25.40.20">
    <property type="entry name" value="Ankyrin repeat-containing domain"/>
    <property type="match status" value="1"/>
</dbReference>
<dbReference type="AlphaFoldDB" id="A0A5N6UII8"/>
<reference evidence="2 3" key="1">
    <citation type="submission" date="2019-04" db="EMBL/GenBank/DDBJ databases">
        <title>Friends and foes A comparative genomics study of 23 Aspergillus species from section Flavi.</title>
        <authorList>
            <consortium name="DOE Joint Genome Institute"/>
            <person name="Kjaerbolling I."/>
            <person name="Vesth T."/>
            <person name="Frisvad J.C."/>
            <person name="Nybo J.L."/>
            <person name="Theobald S."/>
            <person name="Kildgaard S."/>
            <person name="Isbrandt T."/>
            <person name="Kuo A."/>
            <person name="Sato A."/>
            <person name="Lyhne E.K."/>
            <person name="Kogle M.E."/>
            <person name="Wiebenga A."/>
            <person name="Kun R.S."/>
            <person name="Lubbers R.J."/>
            <person name="Makela M.R."/>
            <person name="Barry K."/>
            <person name="Chovatia M."/>
            <person name="Clum A."/>
            <person name="Daum C."/>
            <person name="Haridas S."/>
            <person name="He G."/>
            <person name="LaButti K."/>
            <person name="Lipzen A."/>
            <person name="Mondo S."/>
            <person name="Riley R."/>
            <person name="Salamov A."/>
            <person name="Simmons B.A."/>
            <person name="Magnuson J.K."/>
            <person name="Henrissat B."/>
            <person name="Mortensen U.H."/>
            <person name="Larsen T.O."/>
            <person name="Devries R.P."/>
            <person name="Grigoriev I.V."/>
            <person name="Machida M."/>
            <person name="Baker S.E."/>
            <person name="Andersen M.R."/>
        </authorList>
    </citation>
    <scope>NUCLEOTIDE SEQUENCE [LARGE SCALE GENOMIC DNA]</scope>
    <source>
        <strain evidence="2 3">CBS 117626</strain>
    </source>
</reference>
<organism evidence="2 3">
    <name type="scientific">Aspergillus tamarii</name>
    <dbReference type="NCBI Taxonomy" id="41984"/>
    <lineage>
        <taxon>Eukaryota</taxon>
        <taxon>Fungi</taxon>
        <taxon>Dikarya</taxon>
        <taxon>Ascomycota</taxon>
        <taxon>Pezizomycotina</taxon>
        <taxon>Eurotiomycetes</taxon>
        <taxon>Eurotiomycetidae</taxon>
        <taxon>Eurotiales</taxon>
        <taxon>Aspergillaceae</taxon>
        <taxon>Aspergillus</taxon>
        <taxon>Aspergillus subgen. Circumdati</taxon>
    </lineage>
</organism>
<feature type="repeat" description="ANK" evidence="1">
    <location>
        <begin position="19"/>
        <end position="51"/>
    </location>
</feature>
<dbReference type="PROSITE" id="PS50088">
    <property type="entry name" value="ANK_REPEAT"/>
    <property type="match status" value="1"/>
</dbReference>
<sequence length="55" mass="6256">MVKLLLDNPKIDINTEDNIGRTSLFHAAVFGHSEVVQLLLSHKLMVNAEDHWECL</sequence>
<dbReference type="Pfam" id="PF12796">
    <property type="entry name" value="Ank_2"/>
    <property type="match status" value="1"/>
</dbReference>
<dbReference type="Proteomes" id="UP000326950">
    <property type="component" value="Unassembled WGS sequence"/>
</dbReference>